<dbReference type="RefSeq" id="WP_094607793.1">
    <property type="nucleotide sequence ID" value="NZ_CP155573.1"/>
</dbReference>
<organism evidence="5 8">
    <name type="scientific">Sporomusa silvacetica DSM 10669</name>
    <dbReference type="NCBI Taxonomy" id="1123289"/>
    <lineage>
        <taxon>Bacteria</taxon>
        <taxon>Bacillati</taxon>
        <taxon>Bacillota</taxon>
        <taxon>Negativicutes</taxon>
        <taxon>Selenomonadales</taxon>
        <taxon>Sporomusaceae</taxon>
        <taxon>Sporomusa</taxon>
    </lineage>
</organism>
<dbReference type="PANTHER" id="PTHR30349">
    <property type="entry name" value="PHAGE INTEGRASE-RELATED"/>
    <property type="match status" value="1"/>
</dbReference>
<dbReference type="EMBL" id="CP155573">
    <property type="protein sequence ID" value="XFO68771.1"/>
    <property type="molecule type" value="Genomic_DNA"/>
</dbReference>
<dbReference type="InterPro" id="IPR050090">
    <property type="entry name" value="Tyrosine_recombinase_XerCD"/>
</dbReference>
<protein>
    <submittedName>
        <fullName evidence="5">Tyrosine recombinase XerC</fullName>
    </submittedName>
</protein>
<proteinExistence type="predicted"/>
<dbReference type="EMBL" id="CP155573">
    <property type="protein sequence ID" value="XFO67658.1"/>
    <property type="molecule type" value="Genomic_DNA"/>
</dbReference>
<dbReference type="InterPro" id="IPR013762">
    <property type="entry name" value="Integrase-like_cat_sf"/>
</dbReference>
<dbReference type="PANTHER" id="PTHR30349:SF81">
    <property type="entry name" value="TYROSINE RECOMBINASE XERC"/>
    <property type="match status" value="1"/>
</dbReference>
<dbReference type="Gene3D" id="1.10.443.10">
    <property type="entry name" value="Intergrase catalytic core"/>
    <property type="match status" value="1"/>
</dbReference>
<evidence type="ECO:0000313" key="4">
    <source>
        <dbReference type="EMBL" id="XFO68475.1"/>
    </source>
</evidence>
<gene>
    <name evidence="5" type="primary">xerC_15</name>
    <name evidence="3" type="synonym">xerC_11</name>
    <name evidence="4" type="synonym">xerC_12</name>
    <name evidence="6" type="synonym">xerC_20</name>
    <name evidence="7" type="synonym">xerC_23</name>
    <name evidence="3" type="ORF">SPSIL_038770</name>
    <name evidence="4" type="ORF">SPSIL_046980</name>
    <name evidence="5" type="ORF">SPSIL_049950</name>
    <name evidence="6" type="ORF">SPSIL_055440</name>
    <name evidence="7" type="ORF">SPSIL_059100</name>
</gene>
<evidence type="ECO:0000313" key="6">
    <source>
        <dbReference type="EMBL" id="XFO69312.1"/>
    </source>
</evidence>
<evidence type="ECO:0000313" key="7">
    <source>
        <dbReference type="EMBL" id="XFO69671.1"/>
    </source>
</evidence>
<keyword evidence="8" id="KW-1185">Reference proteome</keyword>
<evidence type="ECO:0000313" key="5">
    <source>
        <dbReference type="EMBL" id="XFO68771.1"/>
    </source>
</evidence>
<reference evidence="5 8" key="1">
    <citation type="submission" date="2024-05" db="EMBL/GenBank/DDBJ databases">
        <title>Isolation and characterization of Sporomusa carbonis sp. nov., a carboxydotrophic hydrogenogen in the genus of Sporomusa isolated from a charcoal burning pile.</title>
        <authorList>
            <person name="Boeer T."/>
            <person name="Rosenbaum F."/>
            <person name="Eysell L."/>
            <person name="Mueller V."/>
            <person name="Daniel R."/>
            <person name="Poehlein A."/>
        </authorList>
    </citation>
    <scope>NUCLEOTIDE SEQUENCE [LARGE SCALE GENOMIC DNA]</scope>
    <source>
        <strain evidence="5 8">DSM 10669</strain>
    </source>
</reference>
<evidence type="ECO:0000256" key="1">
    <source>
        <dbReference type="ARBA" id="ARBA00023172"/>
    </source>
</evidence>
<dbReference type="InterPro" id="IPR011010">
    <property type="entry name" value="DNA_brk_join_enz"/>
</dbReference>
<dbReference type="InterPro" id="IPR002104">
    <property type="entry name" value="Integrase_catalytic"/>
</dbReference>
<dbReference type="EMBL" id="CP155573">
    <property type="protein sequence ID" value="XFO68475.1"/>
    <property type="molecule type" value="Genomic_DNA"/>
</dbReference>
<dbReference type="SUPFAM" id="SSF56349">
    <property type="entry name" value="DNA breaking-rejoining enzymes"/>
    <property type="match status" value="1"/>
</dbReference>
<dbReference type="EMBL" id="CP155573">
    <property type="protein sequence ID" value="XFO69671.1"/>
    <property type="molecule type" value="Genomic_DNA"/>
</dbReference>
<dbReference type="EMBL" id="CP155573">
    <property type="protein sequence ID" value="XFO69312.1"/>
    <property type="molecule type" value="Genomic_DNA"/>
</dbReference>
<evidence type="ECO:0000259" key="2">
    <source>
        <dbReference type="PROSITE" id="PS51898"/>
    </source>
</evidence>
<accession>A0ABZ3ISS7</accession>
<dbReference type="PROSITE" id="PS51898">
    <property type="entry name" value="TYR_RECOMBINASE"/>
    <property type="match status" value="1"/>
</dbReference>
<evidence type="ECO:0000313" key="3">
    <source>
        <dbReference type="EMBL" id="XFO67658.1"/>
    </source>
</evidence>
<feature type="domain" description="Tyr recombinase" evidence="2">
    <location>
        <begin position="107"/>
        <end position="307"/>
    </location>
</feature>
<sequence>MRDIKYVGPFRNHIKSHIELKQAIGYKYVTEARHLKRFDQFTLEKYPNANCLTKEIVLDWCSKQHHEAQANQCARASVLRQFTKYLDLMGLNAYILPKGYYPKEPQYAPYIFSTEELIHFFAQTDQCHYSSECPHRHLIMPVFFRMIYLCGLRVTETRLLTVGDVDLTTGVLSIHHSKKDNSRLVPMSNSLVERCREYSSKVHAFATSEEYYFPTLGGKSMTNTNVYHNFRRFLWRAGISHGGRGAGPRIHDFRHTYAVHCLKKWTEKGRDLAVYLPMLSTYMGHDSFQDTAYYLRLTGDVFPNIILKLQNRYPDIIPVLEGDFCETD</sequence>
<name>A0ABZ3ISS7_9FIRM</name>
<dbReference type="Proteomes" id="UP000216752">
    <property type="component" value="Chromosome"/>
</dbReference>
<keyword evidence="1" id="KW-0233">DNA recombination</keyword>
<evidence type="ECO:0000313" key="8">
    <source>
        <dbReference type="Proteomes" id="UP000216752"/>
    </source>
</evidence>
<dbReference type="Pfam" id="PF00589">
    <property type="entry name" value="Phage_integrase"/>
    <property type="match status" value="1"/>
</dbReference>